<reference evidence="2 3" key="1">
    <citation type="submission" date="2006-02" db="EMBL/GenBank/DDBJ databases">
        <authorList>
            <person name="Pinhassi J."/>
            <person name="Pedros-Alio C."/>
            <person name="Ferriera S."/>
            <person name="Johnson J."/>
            <person name="Kravitz S."/>
            <person name="Halpern A."/>
            <person name="Remington K."/>
            <person name="Beeson K."/>
            <person name="Tran B."/>
            <person name="Rogers Y.-H."/>
            <person name="Friedman R."/>
            <person name="Venter J.C."/>
        </authorList>
    </citation>
    <scope>NUCLEOTIDE SEQUENCE [LARGE SCALE GENOMIC DNA]</scope>
    <source>
        <strain evidence="2 3">MED92</strain>
    </source>
</reference>
<dbReference type="Proteomes" id="UP000002171">
    <property type="component" value="Unassembled WGS sequence"/>
</dbReference>
<evidence type="ECO:0000259" key="1">
    <source>
        <dbReference type="Pfam" id="PF06527"/>
    </source>
</evidence>
<accession>A0A7U8C8I8</accession>
<feature type="domain" description="TniQ" evidence="1">
    <location>
        <begin position="10"/>
        <end position="138"/>
    </location>
</feature>
<keyword evidence="3" id="KW-1185">Reference proteome</keyword>
<proteinExistence type="predicted"/>
<dbReference type="AlphaFoldDB" id="A0A7U8C8I8"/>
<evidence type="ECO:0000313" key="3">
    <source>
        <dbReference type="Proteomes" id="UP000002171"/>
    </source>
</evidence>
<organism evidence="2 3">
    <name type="scientific">Neptuniibacter caesariensis</name>
    <dbReference type="NCBI Taxonomy" id="207954"/>
    <lineage>
        <taxon>Bacteria</taxon>
        <taxon>Pseudomonadati</taxon>
        <taxon>Pseudomonadota</taxon>
        <taxon>Gammaproteobacteria</taxon>
        <taxon>Oceanospirillales</taxon>
        <taxon>Oceanospirillaceae</taxon>
        <taxon>Neptuniibacter</taxon>
    </lineage>
</organism>
<name>A0A7U8C8I8_NEPCE</name>
<protein>
    <recommendedName>
        <fullName evidence="1">TniQ domain-containing protein</fullName>
    </recommendedName>
</protein>
<dbReference type="EMBL" id="AAOW01000004">
    <property type="protein sequence ID" value="EAR62045.1"/>
    <property type="molecule type" value="Genomic_DNA"/>
</dbReference>
<comment type="caution">
    <text evidence="2">The sequence shown here is derived from an EMBL/GenBank/DDBJ whole genome shotgun (WGS) entry which is preliminary data.</text>
</comment>
<dbReference type="RefSeq" id="WP_007019682.1">
    <property type="nucleotide sequence ID" value="NZ_CH724125.1"/>
</dbReference>
<evidence type="ECO:0000313" key="2">
    <source>
        <dbReference type="EMBL" id="EAR62045.1"/>
    </source>
</evidence>
<gene>
    <name evidence="2" type="ORF">MED92_10079</name>
</gene>
<dbReference type="Pfam" id="PF06527">
    <property type="entry name" value="TniQ"/>
    <property type="match status" value="1"/>
</dbReference>
<dbReference type="InterPro" id="IPR009492">
    <property type="entry name" value="TniQ"/>
</dbReference>
<sequence>MVQVRKIGVRPYPEENESYAGYLLRLAKLNGFEGLKDFFGTIGVKPTMVKSVGRWSSDQLFDCFTKLSPYMNRSPETLFSGFAKYFSMPWVYREKRIIQDLRLNHPRICPECIAEGRSFDWRWGMAHMSHCPHHYCQLVESCPGCEKPLDWKRELITGCSCGYKHQTSKPENHTEVSELEQKAWQSDLPTDELDSICEMIVKLSRPYDSFHQSCNAVSQEHGYSELVHRSYLMLENTGMQEEWIGSVEMVRDGLSDLGNKAVRLPVDGLSRIARNDSHASTYAPMPEYTLFVKPSRRNNTVIKSDEDIRYQVRASDLASVMGIPSAEIQHLIDGKVIKPVNSTNVLRDQLFDLRALLRLRTGPLNISDHVSVSPDSKALTKHLTSYGRLLADVIKNKIDGAFFEGYSFAEIRISPADLSNWLTKELNTACQEPVPAYKAKAVIGCSDQRLHVLVSEGAFYWARCSGSMESVDGDSFLRYIKYSSGY</sequence>
<dbReference type="OrthoDB" id="6917259at2"/>